<organism evidence="2 3">
    <name type="scientific">Flemingia macrophylla</name>
    <dbReference type="NCBI Taxonomy" id="520843"/>
    <lineage>
        <taxon>Eukaryota</taxon>
        <taxon>Viridiplantae</taxon>
        <taxon>Streptophyta</taxon>
        <taxon>Embryophyta</taxon>
        <taxon>Tracheophyta</taxon>
        <taxon>Spermatophyta</taxon>
        <taxon>Magnoliopsida</taxon>
        <taxon>eudicotyledons</taxon>
        <taxon>Gunneridae</taxon>
        <taxon>Pentapetalae</taxon>
        <taxon>rosids</taxon>
        <taxon>fabids</taxon>
        <taxon>Fabales</taxon>
        <taxon>Fabaceae</taxon>
        <taxon>Papilionoideae</taxon>
        <taxon>50 kb inversion clade</taxon>
        <taxon>NPAAA clade</taxon>
        <taxon>indigoferoid/millettioid clade</taxon>
        <taxon>Phaseoleae</taxon>
        <taxon>Flemingia</taxon>
    </lineage>
</organism>
<protein>
    <submittedName>
        <fullName evidence="2">Uncharacterized protein</fullName>
    </submittedName>
</protein>
<feature type="region of interest" description="Disordered" evidence="1">
    <location>
        <begin position="1"/>
        <end position="58"/>
    </location>
</feature>
<dbReference type="Proteomes" id="UP001603857">
    <property type="component" value="Unassembled WGS sequence"/>
</dbReference>
<gene>
    <name evidence="2" type="ORF">Fmac_029603</name>
</gene>
<evidence type="ECO:0000313" key="2">
    <source>
        <dbReference type="EMBL" id="KAL2320634.1"/>
    </source>
</evidence>
<evidence type="ECO:0000256" key="1">
    <source>
        <dbReference type="SAM" id="MobiDB-lite"/>
    </source>
</evidence>
<keyword evidence="3" id="KW-1185">Reference proteome</keyword>
<feature type="compositionally biased region" description="Low complexity" evidence="1">
    <location>
        <begin position="26"/>
        <end position="43"/>
    </location>
</feature>
<comment type="caution">
    <text evidence="2">The sequence shown here is derived from an EMBL/GenBank/DDBJ whole genome shotgun (WGS) entry which is preliminary data.</text>
</comment>
<accession>A0ABD1LAS9</accession>
<dbReference type="EMBL" id="JBGMDY010000010">
    <property type="protein sequence ID" value="KAL2320634.1"/>
    <property type="molecule type" value="Genomic_DNA"/>
</dbReference>
<proteinExistence type="predicted"/>
<name>A0ABD1LAS9_9FABA</name>
<reference evidence="2 3" key="1">
    <citation type="submission" date="2024-08" db="EMBL/GenBank/DDBJ databases">
        <title>Insights into the chromosomal genome structure of Flemingia macrophylla.</title>
        <authorList>
            <person name="Ding Y."/>
            <person name="Zhao Y."/>
            <person name="Bi W."/>
            <person name="Wu M."/>
            <person name="Zhao G."/>
            <person name="Gong Y."/>
            <person name="Li W."/>
            <person name="Zhang P."/>
        </authorList>
    </citation>
    <scope>NUCLEOTIDE SEQUENCE [LARGE SCALE GENOMIC DNA]</scope>
    <source>
        <strain evidence="2">DYQJB</strain>
        <tissue evidence="2">Leaf</tissue>
    </source>
</reference>
<evidence type="ECO:0000313" key="3">
    <source>
        <dbReference type="Proteomes" id="UP001603857"/>
    </source>
</evidence>
<dbReference type="AlphaFoldDB" id="A0ABD1LAS9"/>
<sequence length="122" mass="13831">MEYPLVWQGDQVKEEEAAGSDDDNEGFSFLSSLTTSASASGLTPRSQRAIRTESVRRPRPDISLRHVYTYQNSCSVSQLIKHGTPEEVLERVEKVSSELYKLEREENLKNSRSVKLLSDLIE</sequence>